<comment type="caution">
    <text evidence="1">The sequence shown here is derived from an EMBL/GenBank/DDBJ whole genome shotgun (WGS) entry which is preliminary data.</text>
</comment>
<evidence type="ECO:0000313" key="1">
    <source>
        <dbReference type="EMBL" id="GAG09243.1"/>
    </source>
</evidence>
<name>X0V9S4_9ZZZZ</name>
<protein>
    <recommendedName>
        <fullName evidence="2">NADH-quinone oxidoreductase subunit D domain-containing protein</fullName>
    </recommendedName>
</protein>
<dbReference type="Gene3D" id="1.10.645.10">
    <property type="entry name" value="Cytochrome-c3 Hydrogenase, chain B"/>
    <property type="match status" value="1"/>
</dbReference>
<dbReference type="AlphaFoldDB" id="X0V9S4"/>
<evidence type="ECO:0008006" key="2">
    <source>
        <dbReference type="Google" id="ProtNLM"/>
    </source>
</evidence>
<dbReference type="SUPFAM" id="SSF56762">
    <property type="entry name" value="HydB/Nqo4-like"/>
    <property type="match status" value="1"/>
</dbReference>
<accession>X0V9S4</accession>
<organism evidence="1">
    <name type="scientific">marine sediment metagenome</name>
    <dbReference type="NCBI Taxonomy" id="412755"/>
    <lineage>
        <taxon>unclassified sequences</taxon>
        <taxon>metagenomes</taxon>
        <taxon>ecological metagenomes</taxon>
    </lineage>
</organism>
<feature type="non-terminal residue" evidence="1">
    <location>
        <position position="135"/>
    </location>
</feature>
<dbReference type="GO" id="GO:0016651">
    <property type="term" value="F:oxidoreductase activity, acting on NAD(P)H"/>
    <property type="evidence" value="ECO:0007669"/>
    <property type="project" value="InterPro"/>
</dbReference>
<dbReference type="PANTHER" id="PTHR11993">
    <property type="entry name" value="NADH-UBIQUINONE OXIDOREDUCTASE 49 KDA SUBUNIT"/>
    <property type="match status" value="1"/>
</dbReference>
<gene>
    <name evidence="1" type="ORF">S01H1_35129</name>
</gene>
<dbReference type="EMBL" id="BARS01021929">
    <property type="protein sequence ID" value="GAG09243.1"/>
    <property type="molecule type" value="Genomic_DNA"/>
</dbReference>
<sequence>MTLEAKELSTEKLVLNFGPSHPATHGTLRVIMEIDGELVTKVTPEIGFLHCGFEKLGEHLDYNQYITVTDRMNYLSPMCNNIAFVLAAEKLLDLEVPKRAQYIRVLMCELSRIADHLLQIGMQAVDIGAFTVFLY</sequence>
<dbReference type="InterPro" id="IPR022885">
    <property type="entry name" value="NDH1_su_D/H"/>
</dbReference>
<dbReference type="InterPro" id="IPR029014">
    <property type="entry name" value="NiFe-Hase_large"/>
</dbReference>
<reference evidence="1" key="1">
    <citation type="journal article" date="2014" name="Front. Microbiol.">
        <title>High frequency of phylogenetically diverse reductive dehalogenase-homologous genes in deep subseafloor sedimentary metagenomes.</title>
        <authorList>
            <person name="Kawai M."/>
            <person name="Futagami T."/>
            <person name="Toyoda A."/>
            <person name="Takaki Y."/>
            <person name="Nishi S."/>
            <person name="Hori S."/>
            <person name="Arai W."/>
            <person name="Tsubouchi T."/>
            <person name="Morono Y."/>
            <person name="Uchiyama I."/>
            <person name="Ito T."/>
            <person name="Fujiyama A."/>
            <person name="Inagaki F."/>
            <person name="Takami H."/>
        </authorList>
    </citation>
    <scope>NUCLEOTIDE SEQUENCE</scope>
    <source>
        <strain evidence="1">Expedition CK06-06</strain>
    </source>
</reference>
<proteinExistence type="predicted"/>
<dbReference type="PANTHER" id="PTHR11993:SF10">
    <property type="entry name" value="NADH DEHYDROGENASE [UBIQUINONE] IRON-SULFUR PROTEIN 2, MITOCHONDRIAL"/>
    <property type="match status" value="1"/>
</dbReference>